<evidence type="ECO:0000256" key="12">
    <source>
        <dbReference type="PROSITE-ProRule" id="PRU00042"/>
    </source>
</evidence>
<evidence type="ECO:0000256" key="13">
    <source>
        <dbReference type="SAM" id="MobiDB-lite"/>
    </source>
</evidence>
<feature type="region of interest" description="Disordered" evidence="13">
    <location>
        <begin position="204"/>
        <end position="258"/>
    </location>
</feature>
<dbReference type="InterPro" id="IPR050331">
    <property type="entry name" value="Zinc_finger"/>
</dbReference>
<evidence type="ECO:0000256" key="10">
    <source>
        <dbReference type="ARBA" id="ARBA00023163"/>
    </source>
</evidence>
<dbReference type="PROSITE" id="PS50157">
    <property type="entry name" value="ZINC_FINGER_C2H2_2"/>
    <property type="match status" value="3"/>
</dbReference>
<evidence type="ECO:0000313" key="16">
    <source>
        <dbReference type="Proteomes" id="UP001519460"/>
    </source>
</evidence>
<feature type="region of interest" description="Disordered" evidence="13">
    <location>
        <begin position="284"/>
        <end position="413"/>
    </location>
</feature>
<dbReference type="InterPro" id="IPR013087">
    <property type="entry name" value="Znf_C2H2_type"/>
</dbReference>
<dbReference type="GO" id="GO:0003677">
    <property type="term" value="F:DNA binding"/>
    <property type="evidence" value="ECO:0007669"/>
    <property type="project" value="UniProtKB-KW"/>
</dbReference>
<organism evidence="15 16">
    <name type="scientific">Batillaria attramentaria</name>
    <dbReference type="NCBI Taxonomy" id="370345"/>
    <lineage>
        <taxon>Eukaryota</taxon>
        <taxon>Metazoa</taxon>
        <taxon>Spiralia</taxon>
        <taxon>Lophotrochozoa</taxon>
        <taxon>Mollusca</taxon>
        <taxon>Gastropoda</taxon>
        <taxon>Caenogastropoda</taxon>
        <taxon>Sorbeoconcha</taxon>
        <taxon>Cerithioidea</taxon>
        <taxon>Batillariidae</taxon>
        <taxon>Batillaria</taxon>
    </lineage>
</organism>
<dbReference type="Gene3D" id="3.30.160.60">
    <property type="entry name" value="Classic Zinc Finger"/>
    <property type="match status" value="3"/>
</dbReference>
<feature type="domain" description="C2H2-type" evidence="14">
    <location>
        <begin position="28"/>
        <end position="55"/>
    </location>
</feature>
<keyword evidence="7" id="KW-0862">Zinc</keyword>
<keyword evidence="10" id="KW-0804">Transcription</keyword>
<feature type="compositionally biased region" description="Basic and acidic residues" evidence="13">
    <location>
        <begin position="351"/>
        <end position="372"/>
    </location>
</feature>
<dbReference type="SMART" id="SM00355">
    <property type="entry name" value="ZnF_C2H2"/>
    <property type="match status" value="4"/>
</dbReference>
<keyword evidence="8" id="KW-0805">Transcription regulation</keyword>
<evidence type="ECO:0000256" key="2">
    <source>
        <dbReference type="ARBA" id="ARBA00004123"/>
    </source>
</evidence>
<name>A0ABD0JBI0_9CAEN</name>
<keyword evidence="6 12" id="KW-0863">Zinc-finger</keyword>
<comment type="caution">
    <text evidence="15">The sequence shown here is derived from an EMBL/GenBank/DDBJ whole genome shotgun (WGS) entry which is preliminary data.</text>
</comment>
<dbReference type="InterPro" id="IPR036236">
    <property type="entry name" value="Znf_C2H2_sf"/>
</dbReference>
<keyword evidence="16" id="KW-1185">Reference proteome</keyword>
<reference evidence="15 16" key="1">
    <citation type="journal article" date="2023" name="Sci. Data">
        <title>Genome assembly of the Korean intertidal mud-creeper Batillaria attramentaria.</title>
        <authorList>
            <person name="Patra A.K."/>
            <person name="Ho P.T."/>
            <person name="Jun S."/>
            <person name="Lee S.J."/>
            <person name="Kim Y."/>
            <person name="Won Y.J."/>
        </authorList>
    </citation>
    <scope>NUCLEOTIDE SEQUENCE [LARGE SCALE GENOMIC DNA]</scope>
    <source>
        <strain evidence="15">Wonlab-2016</strain>
    </source>
</reference>
<feature type="region of interest" description="Disordered" evidence="13">
    <location>
        <begin position="1"/>
        <end position="27"/>
    </location>
</feature>
<keyword evidence="5" id="KW-0677">Repeat</keyword>
<feature type="domain" description="C2H2-type" evidence="14">
    <location>
        <begin position="84"/>
        <end position="112"/>
    </location>
</feature>
<evidence type="ECO:0000313" key="15">
    <source>
        <dbReference type="EMBL" id="KAK7468225.1"/>
    </source>
</evidence>
<evidence type="ECO:0000256" key="9">
    <source>
        <dbReference type="ARBA" id="ARBA00023125"/>
    </source>
</evidence>
<gene>
    <name evidence="15" type="ORF">BaRGS_00036548</name>
</gene>
<comment type="function">
    <text evidence="1">May be involved in transcriptional regulation.</text>
</comment>
<evidence type="ECO:0000256" key="1">
    <source>
        <dbReference type="ARBA" id="ARBA00003767"/>
    </source>
</evidence>
<dbReference type="Proteomes" id="UP001519460">
    <property type="component" value="Unassembled WGS sequence"/>
</dbReference>
<keyword evidence="4" id="KW-0479">Metal-binding</keyword>
<feature type="non-terminal residue" evidence="15">
    <location>
        <position position="1"/>
    </location>
</feature>
<evidence type="ECO:0000256" key="11">
    <source>
        <dbReference type="ARBA" id="ARBA00023242"/>
    </source>
</evidence>
<comment type="similarity">
    <text evidence="3">Belongs to the krueppel C2H2-type zinc-finger protein family.</text>
</comment>
<dbReference type="FunFam" id="3.30.160.60:FF:001289">
    <property type="entry name" value="Zinc finger protein 574"/>
    <property type="match status" value="1"/>
</dbReference>
<evidence type="ECO:0000259" key="14">
    <source>
        <dbReference type="PROSITE" id="PS50157"/>
    </source>
</evidence>
<evidence type="ECO:0000256" key="8">
    <source>
        <dbReference type="ARBA" id="ARBA00023015"/>
    </source>
</evidence>
<dbReference type="GO" id="GO:0006357">
    <property type="term" value="P:regulation of transcription by RNA polymerase II"/>
    <property type="evidence" value="ECO:0007669"/>
    <property type="project" value="UniProtKB-ARBA"/>
</dbReference>
<keyword evidence="11" id="KW-0539">Nucleus</keyword>
<dbReference type="EMBL" id="JACVVK020000518">
    <property type="protein sequence ID" value="KAK7468225.1"/>
    <property type="molecule type" value="Genomic_DNA"/>
</dbReference>
<evidence type="ECO:0000256" key="3">
    <source>
        <dbReference type="ARBA" id="ARBA00006991"/>
    </source>
</evidence>
<evidence type="ECO:0000256" key="4">
    <source>
        <dbReference type="ARBA" id="ARBA00022723"/>
    </source>
</evidence>
<proteinExistence type="inferred from homology"/>
<feature type="domain" description="C2H2-type" evidence="14">
    <location>
        <begin position="56"/>
        <end position="83"/>
    </location>
</feature>
<accession>A0ABD0JBI0</accession>
<evidence type="ECO:0000256" key="5">
    <source>
        <dbReference type="ARBA" id="ARBA00022737"/>
    </source>
</evidence>
<dbReference type="PANTHER" id="PTHR16515:SF49">
    <property type="entry name" value="GASTRULA ZINC FINGER PROTEIN XLCGF49.1-LIKE-RELATED"/>
    <property type="match status" value="1"/>
</dbReference>
<dbReference type="GO" id="GO:0008270">
    <property type="term" value="F:zinc ion binding"/>
    <property type="evidence" value="ECO:0007669"/>
    <property type="project" value="UniProtKB-KW"/>
</dbReference>
<keyword evidence="9" id="KW-0238">DNA-binding</keyword>
<dbReference type="AlphaFoldDB" id="A0ABD0JBI0"/>
<dbReference type="SUPFAM" id="SSF57667">
    <property type="entry name" value="beta-beta-alpha zinc fingers"/>
    <property type="match status" value="2"/>
</dbReference>
<protein>
    <recommendedName>
        <fullName evidence="14">C2H2-type domain-containing protein</fullName>
    </recommendedName>
</protein>
<evidence type="ECO:0000256" key="6">
    <source>
        <dbReference type="ARBA" id="ARBA00022771"/>
    </source>
</evidence>
<dbReference type="Pfam" id="PF00096">
    <property type="entry name" value="zf-C2H2"/>
    <property type="match status" value="3"/>
</dbReference>
<comment type="subcellular location">
    <subcellularLocation>
        <location evidence="2">Nucleus</location>
    </subcellularLocation>
</comment>
<feature type="compositionally biased region" description="Basic and acidic residues" evidence="13">
    <location>
        <begin position="386"/>
        <end position="398"/>
    </location>
</feature>
<dbReference type="PANTHER" id="PTHR16515">
    <property type="entry name" value="PR DOMAIN ZINC FINGER PROTEIN"/>
    <property type="match status" value="1"/>
</dbReference>
<dbReference type="GO" id="GO:0005634">
    <property type="term" value="C:nucleus"/>
    <property type="evidence" value="ECO:0007669"/>
    <property type="project" value="UniProtKB-SubCell"/>
</dbReference>
<dbReference type="FunFam" id="3.30.160.60:FF:001005">
    <property type="entry name" value="Zinc finger protein 75A"/>
    <property type="match status" value="1"/>
</dbReference>
<evidence type="ECO:0000256" key="7">
    <source>
        <dbReference type="ARBA" id="ARBA00022833"/>
    </source>
</evidence>
<sequence>SWGMVHQVRGARTHLSNSLPPQAGPRPHRCEICQRSFRELATLRKHEQLHRADRPYVCQTCGKSFLWSSNLKVHERVHTGERPYKCKICHRCFTQSNDLRRHERNVHMRGKLYGYKHGGPVAMGPRAVPPTGTGSHVNLAGYQAFAMQQRALLQQALAYESYLQSAAVTQAQMFPQPPPAPLIPSKADGIRMCMPGSSGPGVMAPGMDERREPQRSPIKLEQVTPPSTPGEAEAGMGEKRMMTGGPQHHGPDSLQHSPVTSRYMATSTAPGPVLPVASPLRSPPMLLPVGQGGPFAMKDGPSPLHHSPHQLSPQTPRGPLPSFSSFRHPPRGSGEYEPDHIHTPTSMGVIGRDREADHRGARDDDDGRDKYPCDSVMDLSVNKSEAGSDKADTDRDDQSMPPRRPQAASRNARHPFRCPSCGKDCQDRIEFMFHTVWHVKYPHTIPNYQPFKENLPFS</sequence>
<dbReference type="PROSITE" id="PS00028">
    <property type="entry name" value="ZINC_FINGER_C2H2_1"/>
    <property type="match status" value="4"/>
</dbReference>